<comment type="caution">
    <text evidence="1">The sequence shown here is derived from an EMBL/GenBank/DDBJ whole genome shotgun (WGS) entry which is preliminary data.</text>
</comment>
<evidence type="ECO:0000313" key="2">
    <source>
        <dbReference type="Proteomes" id="UP000078237"/>
    </source>
</evidence>
<dbReference type="Proteomes" id="UP000078237">
    <property type="component" value="Unassembled WGS sequence"/>
</dbReference>
<sequence length="331" mass="36538">MRQAYYQMCDSARLLDWEDPRRPIYVLLDALGPGLAPSDNGSVSTARLYADFARMTIQRTGELEILNCVREWHGVAVVDKCPCPDCGLLTKQANWPRVSSAIAVWESDATPGGMDGLPSWAPNLSCKTVQDPAPLLGWGEIPRYSAARLMEAQVRDGADTNTLILGGIRFDEVAVLGVPWHPDSFVPPSTRRGITALEQWGDLALAMPVLSCPYGGAEGREDALWRTYIADYAADGAAPERDRALVERWYGRVTPMSILPALVESTNSDYGQTVESHRQVKESRALAKLIGPMATESKPKTRNPLRNFKDMLLSRPTRYKSTTTRNADSWG</sequence>
<evidence type="ECO:0000313" key="1">
    <source>
        <dbReference type="EMBL" id="KXX77752.1"/>
    </source>
</evidence>
<proteinExistence type="predicted"/>
<dbReference type="OrthoDB" id="4589375at2759"/>
<reference evidence="1 2" key="1">
    <citation type="journal article" date="2016" name="Genome Announc.">
        <title>Genome Sequence of Madurella mycetomatis mm55, Isolated from a Human Mycetoma Case in Sudan.</title>
        <authorList>
            <person name="Smit S."/>
            <person name="Derks M.F."/>
            <person name="Bervoets S."/>
            <person name="Fahal A."/>
            <person name="van Leeuwen W."/>
            <person name="van Belkum A."/>
            <person name="van de Sande W.W."/>
        </authorList>
    </citation>
    <scope>NUCLEOTIDE SEQUENCE [LARGE SCALE GENOMIC DNA]</scope>
    <source>
        <strain evidence="2">mm55</strain>
    </source>
</reference>
<dbReference type="STRING" id="100816.A0A175W2D1"/>
<keyword evidence="2" id="KW-1185">Reference proteome</keyword>
<dbReference type="VEuPathDB" id="FungiDB:MMYC01_206711"/>
<accession>A0A175W2D1</accession>
<dbReference type="EMBL" id="LCTW02000147">
    <property type="protein sequence ID" value="KXX77752.1"/>
    <property type="molecule type" value="Genomic_DNA"/>
</dbReference>
<gene>
    <name evidence="1" type="ORF">MMYC01_206711</name>
</gene>
<protein>
    <submittedName>
        <fullName evidence="1">Uncharacterized protein</fullName>
    </submittedName>
</protein>
<dbReference type="AlphaFoldDB" id="A0A175W2D1"/>
<name>A0A175W2D1_9PEZI</name>
<organism evidence="1 2">
    <name type="scientific">Madurella mycetomatis</name>
    <dbReference type="NCBI Taxonomy" id="100816"/>
    <lineage>
        <taxon>Eukaryota</taxon>
        <taxon>Fungi</taxon>
        <taxon>Dikarya</taxon>
        <taxon>Ascomycota</taxon>
        <taxon>Pezizomycotina</taxon>
        <taxon>Sordariomycetes</taxon>
        <taxon>Sordariomycetidae</taxon>
        <taxon>Sordariales</taxon>
        <taxon>Sordariales incertae sedis</taxon>
        <taxon>Madurella</taxon>
    </lineage>
</organism>